<name>A0ACA9NHR1_9GLOM</name>
<protein>
    <submittedName>
        <fullName evidence="1">4474_t:CDS:1</fullName>
    </submittedName>
</protein>
<evidence type="ECO:0000313" key="2">
    <source>
        <dbReference type="Proteomes" id="UP000789860"/>
    </source>
</evidence>
<feature type="non-terminal residue" evidence="1">
    <location>
        <position position="1"/>
    </location>
</feature>
<dbReference type="EMBL" id="CAJVPM010023724">
    <property type="protein sequence ID" value="CAG8650805.1"/>
    <property type="molecule type" value="Genomic_DNA"/>
</dbReference>
<gene>
    <name evidence="1" type="ORF">SCALOS_LOCUS8658</name>
</gene>
<comment type="caution">
    <text evidence="1">The sequence shown here is derived from an EMBL/GenBank/DDBJ whole genome shotgun (WGS) entry which is preliminary data.</text>
</comment>
<organism evidence="1 2">
    <name type="scientific">Scutellospora calospora</name>
    <dbReference type="NCBI Taxonomy" id="85575"/>
    <lineage>
        <taxon>Eukaryota</taxon>
        <taxon>Fungi</taxon>
        <taxon>Fungi incertae sedis</taxon>
        <taxon>Mucoromycota</taxon>
        <taxon>Glomeromycotina</taxon>
        <taxon>Glomeromycetes</taxon>
        <taxon>Diversisporales</taxon>
        <taxon>Gigasporaceae</taxon>
        <taxon>Scutellospora</taxon>
    </lineage>
</organism>
<evidence type="ECO:0000313" key="1">
    <source>
        <dbReference type="EMBL" id="CAG8650805.1"/>
    </source>
</evidence>
<sequence length="80" mass="9302">AQYYRQLLQFKLDQFNTTYNTDVLAKKIDILKTEILKSSKFEELLVLSILSTLSSNSTITNDFNITLQNKEEKTIQNLIN</sequence>
<accession>A0ACA9NHR1</accession>
<reference evidence="1" key="1">
    <citation type="submission" date="2021-06" db="EMBL/GenBank/DDBJ databases">
        <authorList>
            <person name="Kallberg Y."/>
            <person name="Tangrot J."/>
            <person name="Rosling A."/>
        </authorList>
    </citation>
    <scope>NUCLEOTIDE SEQUENCE</scope>
    <source>
        <strain evidence="1">AU212A</strain>
    </source>
</reference>
<keyword evidence="2" id="KW-1185">Reference proteome</keyword>
<dbReference type="Proteomes" id="UP000789860">
    <property type="component" value="Unassembled WGS sequence"/>
</dbReference>
<proteinExistence type="predicted"/>